<feature type="region of interest" description="Disordered" evidence="1">
    <location>
        <begin position="1"/>
        <end position="26"/>
    </location>
</feature>
<evidence type="ECO:0000256" key="1">
    <source>
        <dbReference type="SAM" id="MobiDB-lite"/>
    </source>
</evidence>
<reference evidence="4" key="1">
    <citation type="submission" date="2017-02" db="UniProtKB">
        <authorList>
            <consortium name="WormBaseParasite"/>
        </authorList>
    </citation>
    <scope>IDENTIFICATION</scope>
</reference>
<dbReference type="AlphaFoldDB" id="A0A0R3TC60"/>
<feature type="compositionally biased region" description="Polar residues" evidence="1">
    <location>
        <begin position="53"/>
        <end position="75"/>
    </location>
</feature>
<organism evidence="4">
    <name type="scientific">Rodentolepis nana</name>
    <name type="common">Dwarf tapeworm</name>
    <name type="synonym">Hymenolepis nana</name>
    <dbReference type="NCBI Taxonomy" id="102285"/>
    <lineage>
        <taxon>Eukaryota</taxon>
        <taxon>Metazoa</taxon>
        <taxon>Spiralia</taxon>
        <taxon>Lophotrochozoa</taxon>
        <taxon>Platyhelminthes</taxon>
        <taxon>Cestoda</taxon>
        <taxon>Eucestoda</taxon>
        <taxon>Cyclophyllidea</taxon>
        <taxon>Hymenolepididae</taxon>
        <taxon>Rodentolepis</taxon>
    </lineage>
</organism>
<name>A0A0R3TC60_RODNA</name>
<dbReference type="WBParaSite" id="HNAJ_0000464901-mRNA-1">
    <property type="protein sequence ID" value="HNAJ_0000464901-mRNA-1"/>
    <property type="gene ID" value="HNAJ_0000464901"/>
</dbReference>
<dbReference type="STRING" id="102285.A0A0R3TC60"/>
<feature type="compositionally biased region" description="Basic and acidic residues" evidence="1">
    <location>
        <begin position="106"/>
        <end position="115"/>
    </location>
</feature>
<protein>
    <submittedName>
        <fullName evidence="2 4">Uncharacterized protein</fullName>
    </submittedName>
</protein>
<reference evidence="2 3" key="2">
    <citation type="submission" date="2018-11" db="EMBL/GenBank/DDBJ databases">
        <authorList>
            <consortium name="Pathogen Informatics"/>
        </authorList>
    </citation>
    <scope>NUCLEOTIDE SEQUENCE [LARGE SCALE GENOMIC DNA]</scope>
</reference>
<evidence type="ECO:0000313" key="2">
    <source>
        <dbReference type="EMBL" id="VDO00507.1"/>
    </source>
</evidence>
<feature type="compositionally biased region" description="Basic and acidic residues" evidence="1">
    <location>
        <begin position="17"/>
        <end position="26"/>
    </location>
</feature>
<dbReference type="EMBL" id="UZAE01003424">
    <property type="protein sequence ID" value="VDO00507.1"/>
    <property type="molecule type" value="Genomic_DNA"/>
</dbReference>
<proteinExistence type="predicted"/>
<feature type="region of interest" description="Disordered" evidence="1">
    <location>
        <begin position="53"/>
        <end position="174"/>
    </location>
</feature>
<evidence type="ECO:0000313" key="4">
    <source>
        <dbReference type="WBParaSite" id="HNAJ_0000464901-mRNA-1"/>
    </source>
</evidence>
<evidence type="ECO:0000313" key="3">
    <source>
        <dbReference type="Proteomes" id="UP000278807"/>
    </source>
</evidence>
<dbReference type="Proteomes" id="UP000278807">
    <property type="component" value="Unassembled WGS sequence"/>
</dbReference>
<sequence>MAEFPLKVPMLSFSQASREREDSKRRERAWASISETAKRNPLYSLVINGGDVNSSSSLSATMDTTASGPSPNSSREIMGDAQRNGLEEGSSVTENDEDVSASLRSLQRESEEELRNLGGAGKSTSALPFLVREKEKSTAVSLRRKSDLPQDQGTIRTLEQHRRPDQFLATQPDQ</sequence>
<gene>
    <name evidence="2" type="ORF">HNAJ_LOCUS4647</name>
</gene>
<keyword evidence="3" id="KW-1185">Reference proteome</keyword>
<accession>A0A0R3TC60</accession>
<dbReference type="OrthoDB" id="10264446at2759"/>